<gene>
    <name evidence="2" type="ORF">CANTEDRAFT_113094</name>
</gene>
<sequence length="238" mass="27584">MYTKRSLELEPFSQQLEIIANLTISNSSYSLPSVYKQQYYQNQTDKYTLATFAAAAVVKQEHQQQQQRQHQHHQQQHQQQHHHAYQSQPQSQYSNQYAQYQNYSQYNQTPYTGYQYLQTQMQPVTSLPTPLEPQAPESQPPNLYNLDQSVKLPSPLQSSESTPPSQASQQKQPDSFVASFQSPQLSSRNTQMYDTDLNLSNHSLPASGLKYSLDFNPSQISWDLNDTSIWNKDDRSIW</sequence>
<feature type="region of interest" description="Disordered" evidence="1">
    <location>
        <begin position="60"/>
        <end position="93"/>
    </location>
</feature>
<evidence type="ECO:0000313" key="2">
    <source>
        <dbReference type="EMBL" id="EGV65368.1"/>
    </source>
</evidence>
<feature type="compositionally biased region" description="Polar residues" evidence="1">
    <location>
        <begin position="136"/>
        <end position="148"/>
    </location>
</feature>
<protein>
    <submittedName>
        <fullName evidence="2">Uncharacterized protein</fullName>
    </submittedName>
</protein>
<name>G3B0D0_CANTC</name>
<dbReference type="EMBL" id="GL996514">
    <property type="protein sequence ID" value="EGV65368.1"/>
    <property type="molecule type" value="Genomic_DNA"/>
</dbReference>
<feature type="compositionally biased region" description="Polar residues" evidence="1">
    <location>
        <begin position="155"/>
        <end position="182"/>
    </location>
</feature>
<accession>G3B0D0</accession>
<reference evidence="2 3" key="1">
    <citation type="journal article" date="2011" name="Proc. Natl. Acad. Sci. U.S.A.">
        <title>Comparative genomics of xylose-fermenting fungi for enhanced biofuel production.</title>
        <authorList>
            <person name="Wohlbach D.J."/>
            <person name="Kuo A."/>
            <person name="Sato T.K."/>
            <person name="Potts K.M."/>
            <person name="Salamov A.A."/>
            <person name="LaButti K.M."/>
            <person name="Sun H."/>
            <person name="Clum A."/>
            <person name="Pangilinan J.L."/>
            <person name="Lindquist E.A."/>
            <person name="Lucas S."/>
            <person name="Lapidus A."/>
            <person name="Jin M."/>
            <person name="Gunawan C."/>
            <person name="Balan V."/>
            <person name="Dale B.E."/>
            <person name="Jeffries T.W."/>
            <person name="Zinkel R."/>
            <person name="Barry K.W."/>
            <person name="Grigoriev I.V."/>
            <person name="Gasch A.P."/>
        </authorList>
    </citation>
    <scope>NUCLEOTIDE SEQUENCE [LARGE SCALE GENOMIC DNA]</scope>
    <source>
        <strain evidence="3">ATCC 10573 / BCRC 21748 / CBS 615 / JCM 9827 / NBRC 10315 / NRRL Y-1498 / VKM Y-70</strain>
    </source>
</reference>
<feature type="region of interest" description="Disordered" evidence="1">
    <location>
        <begin position="125"/>
        <end position="182"/>
    </location>
</feature>
<keyword evidence="3" id="KW-1185">Reference proteome</keyword>
<proteinExistence type="predicted"/>
<evidence type="ECO:0000256" key="1">
    <source>
        <dbReference type="SAM" id="MobiDB-lite"/>
    </source>
</evidence>
<dbReference type="Proteomes" id="UP000000707">
    <property type="component" value="Unassembled WGS sequence"/>
</dbReference>
<evidence type="ECO:0000313" key="3">
    <source>
        <dbReference type="Proteomes" id="UP000000707"/>
    </source>
</evidence>
<feature type="compositionally biased region" description="Basic residues" evidence="1">
    <location>
        <begin position="69"/>
        <end position="84"/>
    </location>
</feature>
<dbReference type="AlphaFoldDB" id="G3B0D0"/>
<organism evidence="3">
    <name type="scientific">Candida tenuis (strain ATCC 10573 / BCRC 21748 / CBS 615 / JCM 9827 / NBRC 10315 / NRRL Y-1498 / VKM Y-70)</name>
    <name type="common">Yeast</name>
    <name type="synonym">Yamadazyma tenuis</name>
    <dbReference type="NCBI Taxonomy" id="590646"/>
    <lineage>
        <taxon>Eukaryota</taxon>
        <taxon>Fungi</taxon>
        <taxon>Dikarya</taxon>
        <taxon>Ascomycota</taxon>
        <taxon>Saccharomycotina</taxon>
        <taxon>Pichiomycetes</taxon>
        <taxon>Debaryomycetaceae</taxon>
        <taxon>Yamadazyma</taxon>
    </lineage>
</organism>
<dbReference type="HOGENOM" id="CLU_1165699_0_0_1"/>